<sequence length="265" mass="28545">MALHISPVVWTLRRYSREMALTSSAEYLRGPSRAISSVPTSPSVTGSFTNLLSRSGSPFPEKSAGSPANSGHPTYNPYNTVESAGILIEGLLAKPLGADMCILWSGGMILEDTSDDGDSIPVAVKMAIPQDNGDKEAMNDTIETLRHEGLVYELLAKSGEQKVSPRYFGIFEDNAGSVALIVENGGTALKSFDGLSAQHREALFEKAEQMHTVGIVHNDLEPRNIVESAEGELRIIDFDSADMGHSCSGKEECEELLEFKKALGL</sequence>
<name>A0AAD6U9K6_9AGAR</name>
<reference evidence="3" key="1">
    <citation type="submission" date="2023-03" db="EMBL/GenBank/DDBJ databases">
        <title>Massive genome expansion in bonnet fungi (Mycena s.s.) driven by repeated elements and novel gene families across ecological guilds.</title>
        <authorList>
            <consortium name="Lawrence Berkeley National Laboratory"/>
            <person name="Harder C.B."/>
            <person name="Miyauchi S."/>
            <person name="Viragh M."/>
            <person name="Kuo A."/>
            <person name="Thoen E."/>
            <person name="Andreopoulos B."/>
            <person name="Lu D."/>
            <person name="Skrede I."/>
            <person name="Drula E."/>
            <person name="Henrissat B."/>
            <person name="Morin E."/>
            <person name="Kohler A."/>
            <person name="Barry K."/>
            <person name="LaButti K."/>
            <person name="Morin E."/>
            <person name="Salamov A."/>
            <person name="Lipzen A."/>
            <person name="Mereny Z."/>
            <person name="Hegedus B."/>
            <person name="Baldrian P."/>
            <person name="Stursova M."/>
            <person name="Weitz H."/>
            <person name="Taylor A."/>
            <person name="Grigoriev I.V."/>
            <person name="Nagy L.G."/>
            <person name="Martin F."/>
            <person name="Kauserud H."/>
        </authorList>
    </citation>
    <scope>NUCLEOTIDE SEQUENCE</scope>
    <source>
        <strain evidence="3">CBHHK173m</strain>
    </source>
</reference>
<dbReference type="InterPro" id="IPR011009">
    <property type="entry name" value="Kinase-like_dom_sf"/>
</dbReference>
<accession>A0AAD6U9K6</accession>
<dbReference type="GO" id="GO:0005524">
    <property type="term" value="F:ATP binding"/>
    <property type="evidence" value="ECO:0007669"/>
    <property type="project" value="InterPro"/>
</dbReference>
<feature type="compositionally biased region" description="Polar residues" evidence="1">
    <location>
        <begin position="46"/>
        <end position="56"/>
    </location>
</feature>
<keyword evidence="4" id="KW-1185">Reference proteome</keyword>
<organism evidence="3 4">
    <name type="scientific">Mycena belliarum</name>
    <dbReference type="NCBI Taxonomy" id="1033014"/>
    <lineage>
        <taxon>Eukaryota</taxon>
        <taxon>Fungi</taxon>
        <taxon>Dikarya</taxon>
        <taxon>Basidiomycota</taxon>
        <taxon>Agaricomycotina</taxon>
        <taxon>Agaricomycetes</taxon>
        <taxon>Agaricomycetidae</taxon>
        <taxon>Agaricales</taxon>
        <taxon>Marasmiineae</taxon>
        <taxon>Mycenaceae</taxon>
        <taxon>Mycena</taxon>
    </lineage>
</organism>
<dbReference type="Proteomes" id="UP001222325">
    <property type="component" value="Unassembled WGS sequence"/>
</dbReference>
<comment type="caution">
    <text evidence="3">The sequence shown here is derived from an EMBL/GenBank/DDBJ whole genome shotgun (WGS) entry which is preliminary data.</text>
</comment>
<feature type="domain" description="Protein kinase" evidence="2">
    <location>
        <begin position="78"/>
        <end position="265"/>
    </location>
</feature>
<dbReference type="AlphaFoldDB" id="A0AAD6U9K6"/>
<dbReference type="Gene3D" id="1.10.510.10">
    <property type="entry name" value="Transferase(Phosphotransferase) domain 1"/>
    <property type="match status" value="1"/>
</dbReference>
<evidence type="ECO:0000256" key="1">
    <source>
        <dbReference type="SAM" id="MobiDB-lite"/>
    </source>
</evidence>
<dbReference type="InterPro" id="IPR000719">
    <property type="entry name" value="Prot_kinase_dom"/>
</dbReference>
<dbReference type="SUPFAM" id="SSF56112">
    <property type="entry name" value="Protein kinase-like (PK-like)"/>
    <property type="match status" value="1"/>
</dbReference>
<dbReference type="GO" id="GO:0004672">
    <property type="term" value="F:protein kinase activity"/>
    <property type="evidence" value="ECO:0007669"/>
    <property type="project" value="InterPro"/>
</dbReference>
<evidence type="ECO:0000259" key="2">
    <source>
        <dbReference type="PROSITE" id="PS50011"/>
    </source>
</evidence>
<gene>
    <name evidence="3" type="ORF">B0H15DRAFT_273538</name>
</gene>
<proteinExistence type="predicted"/>
<evidence type="ECO:0000313" key="3">
    <source>
        <dbReference type="EMBL" id="KAJ7089833.1"/>
    </source>
</evidence>
<feature type="region of interest" description="Disordered" evidence="1">
    <location>
        <begin position="38"/>
        <end position="73"/>
    </location>
</feature>
<evidence type="ECO:0000313" key="4">
    <source>
        <dbReference type="Proteomes" id="UP001222325"/>
    </source>
</evidence>
<protein>
    <recommendedName>
        <fullName evidence="2">Protein kinase domain-containing protein</fullName>
    </recommendedName>
</protein>
<dbReference type="PROSITE" id="PS50011">
    <property type="entry name" value="PROTEIN_KINASE_DOM"/>
    <property type="match status" value="1"/>
</dbReference>
<dbReference type="EMBL" id="JARJCN010000023">
    <property type="protein sequence ID" value="KAJ7089833.1"/>
    <property type="molecule type" value="Genomic_DNA"/>
</dbReference>